<evidence type="ECO:0000313" key="2">
    <source>
        <dbReference type="EMBL" id="KAF2122159.1"/>
    </source>
</evidence>
<feature type="compositionally biased region" description="Low complexity" evidence="1">
    <location>
        <begin position="575"/>
        <end position="593"/>
    </location>
</feature>
<proteinExistence type="predicted"/>
<gene>
    <name evidence="2" type="ORF">BDV96DRAFT_594081</name>
</gene>
<dbReference type="OrthoDB" id="3795517at2759"/>
<dbReference type="EMBL" id="ML977311">
    <property type="protein sequence ID" value="KAF2122159.1"/>
    <property type="molecule type" value="Genomic_DNA"/>
</dbReference>
<sequence>MPPLRQNAREADALLTQHAYRQDPSDPSNVRASPTTDTNGSLTPFTLRQGQSAGQLNPPQGRFAQSSMQMMGSELPYPHGRHTHNDGIGGGPQAPGFMHNPRAQQLLFAAQQELAQMRAHRAQSSPHQQVAQRNSTQQLTGEVLDATNLATFEVSPAITSSKLQHPRGSGFDDPFSLYPPSIGAAQSYTPHLHGYLGEGQIALPDLDEVEDNASPSAIGGDSPKVAGDSNDSNEPGRGYGKLFKNQPGREAAWDLPNPSALNCTMVEIIVLLPRIYQNFPIAIRFVNNGLDQSLHRFILCRHKWMPEDNRTLGWSAILSQDDKNMNPNTLCRGYENCIRKGAAKNDKYGHPSHELGKLQFYKGWVRRQHHMKYKLKDWDAKYADDVDLSNYSNTATKAPARSISFAALAQGVNKLPEGDDAGDLTKALRFILDNPATCSQYKFPDDIHTVLGRAGGGATFTAGMRDRAIVARYSEMKNAAEKAAGNRGKASRGPRVPKPQKPTAGDDQPAVEDVVGKRPTLASATAGPKYLNEQYQLDDTLEPDASDEEWAPDNGNQQEEDEDLEERPRKKQKRSAPAQRAAFRSSAARPTASHVSSQRNHAHQAQNQPSVARGARSGQEPARNLQGQEPGRKSVLEQVEDAARQAGFRGLLNMSRTEAAAHGFYLSDDVYRQFEDDDSRCTMLTSTPVQFAVASSITSRSKSEASSGVPDQIALILDKSTIAISRYNCKNCMRHDQPRAFLSSHLSKMSTYPGLQYWWTPPHTPIPDQVLVKYNENFRRQIFRRTHYSNPWLGYQYGYNAYPPNVACQDPRGSYVHNTRQYPTPPPASPHELRSYHHGHYQAGTTLRYFLGRDGIREPSKEESIMNDWASEWHDNSNEQETTSSPYFSNELELQYSLLRAPASIDLSSRQGGPMLHPVLEFECGQSDQNNPTQGHVVQLLRMNEEPEGSLMWASSELLLDELEDQGFRMERWLEWHPDFVCARAEEEGRDCKEKSANWVGELEKLRIRSNSEEGVVVSAQGVSKDFPFVLD</sequence>
<evidence type="ECO:0000313" key="3">
    <source>
        <dbReference type="Proteomes" id="UP000799770"/>
    </source>
</evidence>
<accession>A0A6A5ZRQ2</accession>
<feature type="region of interest" description="Disordered" evidence="1">
    <location>
        <begin position="210"/>
        <end position="243"/>
    </location>
</feature>
<feature type="region of interest" description="Disordered" evidence="1">
    <location>
        <begin position="543"/>
        <end position="632"/>
    </location>
</feature>
<name>A0A6A5ZRQ2_9PLEO</name>
<keyword evidence="3" id="KW-1185">Reference proteome</keyword>
<evidence type="ECO:0000256" key="1">
    <source>
        <dbReference type="SAM" id="MobiDB-lite"/>
    </source>
</evidence>
<reference evidence="2" key="1">
    <citation type="journal article" date="2020" name="Stud. Mycol.">
        <title>101 Dothideomycetes genomes: a test case for predicting lifestyles and emergence of pathogens.</title>
        <authorList>
            <person name="Haridas S."/>
            <person name="Albert R."/>
            <person name="Binder M."/>
            <person name="Bloem J."/>
            <person name="Labutti K."/>
            <person name="Salamov A."/>
            <person name="Andreopoulos B."/>
            <person name="Baker S."/>
            <person name="Barry K."/>
            <person name="Bills G."/>
            <person name="Bluhm B."/>
            <person name="Cannon C."/>
            <person name="Castanera R."/>
            <person name="Culley D."/>
            <person name="Daum C."/>
            <person name="Ezra D."/>
            <person name="Gonzalez J."/>
            <person name="Henrissat B."/>
            <person name="Kuo A."/>
            <person name="Liang C."/>
            <person name="Lipzen A."/>
            <person name="Lutzoni F."/>
            <person name="Magnuson J."/>
            <person name="Mondo S."/>
            <person name="Nolan M."/>
            <person name="Ohm R."/>
            <person name="Pangilinan J."/>
            <person name="Park H.-J."/>
            <person name="Ramirez L."/>
            <person name="Alfaro M."/>
            <person name="Sun H."/>
            <person name="Tritt A."/>
            <person name="Yoshinaga Y."/>
            <person name="Zwiers L.-H."/>
            <person name="Turgeon B."/>
            <person name="Goodwin S."/>
            <person name="Spatafora J."/>
            <person name="Crous P."/>
            <person name="Grigoriev I."/>
        </authorList>
    </citation>
    <scope>NUCLEOTIDE SEQUENCE</scope>
    <source>
        <strain evidence="2">CBS 627.86</strain>
    </source>
</reference>
<organism evidence="2 3">
    <name type="scientific">Lophiotrema nucula</name>
    <dbReference type="NCBI Taxonomy" id="690887"/>
    <lineage>
        <taxon>Eukaryota</taxon>
        <taxon>Fungi</taxon>
        <taxon>Dikarya</taxon>
        <taxon>Ascomycota</taxon>
        <taxon>Pezizomycotina</taxon>
        <taxon>Dothideomycetes</taxon>
        <taxon>Pleosporomycetidae</taxon>
        <taxon>Pleosporales</taxon>
        <taxon>Lophiotremataceae</taxon>
        <taxon>Lophiotrema</taxon>
    </lineage>
</organism>
<feature type="region of interest" description="Disordered" evidence="1">
    <location>
        <begin position="1"/>
        <end position="99"/>
    </location>
</feature>
<dbReference type="Proteomes" id="UP000799770">
    <property type="component" value="Unassembled WGS sequence"/>
</dbReference>
<dbReference type="AlphaFoldDB" id="A0A6A5ZRQ2"/>
<protein>
    <submittedName>
        <fullName evidence="2">Uncharacterized protein</fullName>
    </submittedName>
</protein>
<feature type="compositionally biased region" description="Polar residues" evidence="1">
    <location>
        <begin position="594"/>
        <end position="610"/>
    </location>
</feature>
<feature type="compositionally biased region" description="Polar residues" evidence="1">
    <location>
        <begin position="25"/>
        <end position="70"/>
    </location>
</feature>
<feature type="region of interest" description="Disordered" evidence="1">
    <location>
        <begin position="480"/>
        <end position="512"/>
    </location>
</feature>